<sequence length="186" mass="21953">MNLTKILLYFLIFKSNITPNKLILKTNLMFKKAKNTDSLLFIHQSPLILSNYFSILKTIFNHKSTKEEFELFNNLHINASIIYEKIENDSTFKEDNKMFYFYLKKLTLALTGFLSQFEGNECVPVCFYDILNDINGLLVSNEDEYLDKNKMLLFRIYFLGKLLGDFDMSQIENNPRLDDFFKNSNN</sequence>
<gene>
    <name evidence="1" type="ORF">TUBRATIS_25130</name>
</gene>
<evidence type="ECO:0000313" key="2">
    <source>
        <dbReference type="Proteomes" id="UP000282876"/>
    </source>
</evidence>
<organism evidence="1 2">
    <name type="scientific">Tubulinosema ratisbonensis</name>
    <dbReference type="NCBI Taxonomy" id="291195"/>
    <lineage>
        <taxon>Eukaryota</taxon>
        <taxon>Fungi</taxon>
        <taxon>Fungi incertae sedis</taxon>
        <taxon>Microsporidia</taxon>
        <taxon>Tubulinosematoidea</taxon>
        <taxon>Tubulinosematidae</taxon>
        <taxon>Tubulinosema</taxon>
    </lineage>
</organism>
<dbReference type="VEuPathDB" id="MicrosporidiaDB:TUBRATIS_25130"/>
<comment type="caution">
    <text evidence="1">The sequence shown here is derived from an EMBL/GenBank/DDBJ whole genome shotgun (WGS) entry which is preliminary data.</text>
</comment>
<evidence type="ECO:0000313" key="1">
    <source>
        <dbReference type="EMBL" id="RVD91048.1"/>
    </source>
</evidence>
<keyword evidence="2" id="KW-1185">Reference proteome</keyword>
<name>A0A437AIX9_9MICR</name>
<proteinExistence type="predicted"/>
<reference evidence="1 2" key="1">
    <citation type="submission" date="2018-10" db="EMBL/GenBank/DDBJ databases">
        <title>Draft genome sequence of the microsporidian Tubulinosema ratisbonensis.</title>
        <authorList>
            <person name="Polonais V."/>
            <person name="Peyretaillade E."/>
            <person name="Niehus S."/>
            <person name="Wawrzyniak I."/>
            <person name="Franchet A."/>
            <person name="Gaspin C."/>
            <person name="Reichstadt M."/>
            <person name="Belser C."/>
            <person name="Labadie K."/>
            <person name="Delbac F."/>
            <person name="Ferrandon D."/>
        </authorList>
    </citation>
    <scope>NUCLEOTIDE SEQUENCE [LARGE SCALE GENOMIC DNA]</scope>
    <source>
        <strain evidence="1 2">Franzen</strain>
    </source>
</reference>
<protein>
    <submittedName>
        <fullName evidence="1">Uncharacterized protein</fullName>
    </submittedName>
</protein>
<dbReference type="Proteomes" id="UP000282876">
    <property type="component" value="Unassembled WGS sequence"/>
</dbReference>
<accession>A0A437AIX9</accession>
<dbReference type="EMBL" id="RCSS01000668">
    <property type="protein sequence ID" value="RVD91048.1"/>
    <property type="molecule type" value="Genomic_DNA"/>
</dbReference>
<dbReference type="AlphaFoldDB" id="A0A437AIX9"/>